<dbReference type="AlphaFoldDB" id="A0A0F9RW98"/>
<gene>
    <name evidence="2" type="ORF">LCGC14_0529140</name>
</gene>
<reference evidence="2" key="1">
    <citation type="journal article" date="2015" name="Nature">
        <title>Complex archaea that bridge the gap between prokaryotes and eukaryotes.</title>
        <authorList>
            <person name="Spang A."/>
            <person name="Saw J.H."/>
            <person name="Jorgensen S.L."/>
            <person name="Zaremba-Niedzwiedzka K."/>
            <person name="Martijn J."/>
            <person name="Lind A.E."/>
            <person name="van Eijk R."/>
            <person name="Schleper C."/>
            <person name="Guy L."/>
            <person name="Ettema T.J."/>
        </authorList>
    </citation>
    <scope>NUCLEOTIDE SEQUENCE</scope>
</reference>
<dbReference type="EMBL" id="LAZR01000685">
    <property type="protein sequence ID" value="KKN60715.1"/>
    <property type="molecule type" value="Genomic_DNA"/>
</dbReference>
<feature type="region of interest" description="Disordered" evidence="1">
    <location>
        <begin position="261"/>
        <end position="285"/>
    </location>
</feature>
<name>A0A0F9RW98_9ZZZZ</name>
<feature type="compositionally biased region" description="Basic residues" evidence="1">
    <location>
        <begin position="273"/>
        <end position="285"/>
    </location>
</feature>
<evidence type="ECO:0008006" key="3">
    <source>
        <dbReference type="Google" id="ProtNLM"/>
    </source>
</evidence>
<accession>A0A0F9RW98</accession>
<sequence>MYKEDILAITLDDLAEILQGVFSLSELGQVQLTDVLAGEDVDDPSALHEVVNLLQRLDDHVDSAAELAVDLCQNEFARKLLRAGGIEASDTGSMESVLSHTQEGETGDMAGKKKGRKRAAVAVAEEEEFEDEEAIEEELPDDEDLDELDLEEEEEEEEDAPAPRKRSAKAKAAAKPKKAKAAVKASASDGRASTGHMKLGTKSTAEFKGKIHTLEAVKGSDGSTVYVLDGKRSKPFRSPSAAGSKIAGYAVTGLKFWEGNGKAAKSATAKPKASAKKGKGKRSKK</sequence>
<evidence type="ECO:0000313" key="2">
    <source>
        <dbReference type="EMBL" id="KKN60715.1"/>
    </source>
</evidence>
<feature type="compositionally biased region" description="Low complexity" evidence="1">
    <location>
        <begin position="261"/>
        <end position="272"/>
    </location>
</feature>
<feature type="region of interest" description="Disordered" evidence="1">
    <location>
        <begin position="90"/>
        <end position="201"/>
    </location>
</feature>
<feature type="compositionally biased region" description="Polar residues" evidence="1">
    <location>
        <begin position="90"/>
        <end position="101"/>
    </location>
</feature>
<protein>
    <recommendedName>
        <fullName evidence="3">RAMA domain-containing protein</fullName>
    </recommendedName>
</protein>
<feature type="compositionally biased region" description="Acidic residues" evidence="1">
    <location>
        <begin position="124"/>
        <end position="160"/>
    </location>
</feature>
<evidence type="ECO:0000256" key="1">
    <source>
        <dbReference type="SAM" id="MobiDB-lite"/>
    </source>
</evidence>
<proteinExistence type="predicted"/>
<organism evidence="2">
    <name type="scientific">marine sediment metagenome</name>
    <dbReference type="NCBI Taxonomy" id="412755"/>
    <lineage>
        <taxon>unclassified sequences</taxon>
        <taxon>metagenomes</taxon>
        <taxon>ecological metagenomes</taxon>
    </lineage>
</organism>
<feature type="compositionally biased region" description="Basic residues" evidence="1">
    <location>
        <begin position="163"/>
        <end position="181"/>
    </location>
</feature>
<comment type="caution">
    <text evidence="2">The sequence shown here is derived from an EMBL/GenBank/DDBJ whole genome shotgun (WGS) entry which is preliminary data.</text>
</comment>